<dbReference type="GO" id="GO:0032267">
    <property type="term" value="F:tRNA(Ile)-lysidine synthase activity"/>
    <property type="evidence" value="ECO:0007669"/>
    <property type="project" value="UniProtKB-EC"/>
</dbReference>
<evidence type="ECO:0000313" key="11">
    <source>
        <dbReference type="Proteomes" id="UP000290588"/>
    </source>
</evidence>
<evidence type="ECO:0000256" key="6">
    <source>
        <dbReference type="HAMAP-Rule" id="MF_01161"/>
    </source>
</evidence>
<dbReference type="CDD" id="cd01992">
    <property type="entry name" value="TilS_N"/>
    <property type="match status" value="1"/>
</dbReference>
<keyword evidence="3" id="KW-0547">Nucleotide-binding</keyword>
<dbReference type="Proteomes" id="UP000290588">
    <property type="component" value="Unassembled WGS sequence"/>
</dbReference>
<protein>
    <recommendedName>
        <fullName evidence="6">tRNA(Ile)-lysidine synthase</fullName>
        <ecNumber evidence="6">6.3.4.19</ecNumber>
    </recommendedName>
    <alternativeName>
        <fullName evidence="6">tRNA(Ile)-2-lysyl-cytidine synthase</fullName>
    </alternativeName>
    <alternativeName>
        <fullName evidence="6">tRNA(Ile)-lysidine synthetase</fullName>
    </alternativeName>
</protein>
<accession>A0A347U5C5</accession>
<evidence type="ECO:0000256" key="5">
    <source>
        <dbReference type="ARBA" id="ARBA00048539"/>
    </source>
</evidence>
<dbReference type="EMBL" id="NXIG01000002">
    <property type="protein sequence ID" value="RXI32413.1"/>
    <property type="molecule type" value="Genomic_DNA"/>
</dbReference>
<reference evidence="9 11" key="1">
    <citation type="submission" date="2017-09" db="EMBL/GenBank/DDBJ databases">
        <title>Genomics of the genus Arcobacter.</title>
        <authorList>
            <person name="Perez-Cataluna A."/>
            <person name="Figueras M.J."/>
            <person name="Salas-Masso N."/>
        </authorList>
    </citation>
    <scope>NUCLEOTIDE SEQUENCE [LARGE SCALE GENOMIC DNA]</scope>
    <source>
        <strain evidence="9 11">CECT 7837</strain>
    </source>
</reference>
<dbReference type="EMBL" id="CP032097">
    <property type="protein sequence ID" value="AXX94053.1"/>
    <property type="molecule type" value="Genomic_DNA"/>
</dbReference>
<dbReference type="KEGG" id="aell:AELL_0361"/>
<evidence type="ECO:0000313" key="8">
    <source>
        <dbReference type="EMBL" id="AXX94053.1"/>
    </source>
</evidence>
<organism evidence="9 11">
    <name type="scientific">Arcobacter ellisii</name>
    <dbReference type="NCBI Taxonomy" id="913109"/>
    <lineage>
        <taxon>Bacteria</taxon>
        <taxon>Pseudomonadati</taxon>
        <taxon>Campylobacterota</taxon>
        <taxon>Epsilonproteobacteria</taxon>
        <taxon>Campylobacterales</taxon>
        <taxon>Arcobacteraceae</taxon>
        <taxon>Arcobacter</taxon>
    </lineage>
</organism>
<dbReference type="PANTHER" id="PTHR43033">
    <property type="entry name" value="TRNA(ILE)-LYSIDINE SYNTHASE-RELATED"/>
    <property type="match status" value="1"/>
</dbReference>
<dbReference type="HAMAP" id="MF_01161">
    <property type="entry name" value="tRNA_Ile_lys_synt"/>
    <property type="match status" value="1"/>
</dbReference>
<keyword evidence="4" id="KW-0067">ATP-binding</keyword>
<comment type="catalytic activity">
    <reaction evidence="5 6">
        <text>cytidine(34) in tRNA(Ile2) + L-lysine + ATP = lysidine(34) in tRNA(Ile2) + AMP + diphosphate + H(+)</text>
        <dbReference type="Rhea" id="RHEA:43744"/>
        <dbReference type="Rhea" id="RHEA-COMP:10625"/>
        <dbReference type="Rhea" id="RHEA-COMP:10670"/>
        <dbReference type="ChEBI" id="CHEBI:15378"/>
        <dbReference type="ChEBI" id="CHEBI:30616"/>
        <dbReference type="ChEBI" id="CHEBI:32551"/>
        <dbReference type="ChEBI" id="CHEBI:33019"/>
        <dbReference type="ChEBI" id="CHEBI:82748"/>
        <dbReference type="ChEBI" id="CHEBI:83665"/>
        <dbReference type="ChEBI" id="CHEBI:456215"/>
        <dbReference type="EC" id="6.3.4.19"/>
    </reaction>
</comment>
<name>A0A347U5C5_9BACT</name>
<sequence>MNLNFSAIKESKNLLAFSAGVDSSALFFLLLKQNIPFDIIIVNYNVRVQSKNEVLYAKELALKYNKQIYIKDIKLESTSNFEKTARDIRYKFFEEIIDKNSYEVLITAHQLNDKLEWFLMQLTKGAGLIELIGFNEFEQKENYKIYKPLLDITKKELEEFLQKEDIKYFIDNSNFDEKYKRNYFRHNFSDKLLSEYSNGIKKSFKYLQNDINSLNLSIKPIKVFNKLEIYQNQNDNNLNIRIIDNNLKKRGFLLSSAQRNEIIKQKEITISHKINITLNEDFIWICPKIEINMDKKFKEFCRINKIPKNMRAYIYSLNLDLNELIF</sequence>
<dbReference type="InterPro" id="IPR011063">
    <property type="entry name" value="TilS/TtcA_N"/>
</dbReference>
<dbReference type="PANTHER" id="PTHR43033:SF1">
    <property type="entry name" value="TRNA(ILE)-LYSIDINE SYNTHASE-RELATED"/>
    <property type="match status" value="1"/>
</dbReference>
<reference evidence="8 10" key="2">
    <citation type="submission" date="2018-08" db="EMBL/GenBank/DDBJ databases">
        <title>Complete genome of the Arcobacter ellisii type strain LMG 26155.</title>
        <authorList>
            <person name="Miller W.G."/>
            <person name="Yee E."/>
            <person name="Bono J.L."/>
        </authorList>
    </citation>
    <scope>NUCLEOTIDE SEQUENCE [LARGE SCALE GENOMIC DNA]</scope>
    <source>
        <strain evidence="8 10">LMG 26155</strain>
    </source>
</reference>
<dbReference type="Proteomes" id="UP000262582">
    <property type="component" value="Chromosome"/>
</dbReference>
<dbReference type="InterPro" id="IPR012094">
    <property type="entry name" value="tRNA_Ile_lys_synt"/>
</dbReference>
<keyword evidence="1 6" id="KW-0436">Ligase</keyword>
<evidence type="ECO:0000256" key="3">
    <source>
        <dbReference type="ARBA" id="ARBA00022741"/>
    </source>
</evidence>
<evidence type="ECO:0000256" key="1">
    <source>
        <dbReference type="ARBA" id="ARBA00022598"/>
    </source>
</evidence>
<dbReference type="AlphaFoldDB" id="A0A347U5C5"/>
<dbReference type="EC" id="6.3.4.19" evidence="6"/>
<dbReference type="Pfam" id="PF01171">
    <property type="entry name" value="ATP_bind_3"/>
    <property type="match status" value="1"/>
</dbReference>
<evidence type="ECO:0000256" key="2">
    <source>
        <dbReference type="ARBA" id="ARBA00022694"/>
    </source>
</evidence>
<dbReference type="InterPro" id="IPR012795">
    <property type="entry name" value="tRNA_Ile_lys_synt_N"/>
</dbReference>
<comment type="function">
    <text evidence="6">Ligates lysine onto the cytidine present at position 34 of the AUA codon-specific tRNA(Ile) that contains the anticodon CAU, in an ATP-dependent manner. Cytidine is converted to lysidine, thus changing the amino acid specificity of the tRNA from methionine to isoleucine.</text>
</comment>
<evidence type="ECO:0000313" key="10">
    <source>
        <dbReference type="Proteomes" id="UP000262582"/>
    </source>
</evidence>
<dbReference type="Gene3D" id="3.40.50.620">
    <property type="entry name" value="HUPs"/>
    <property type="match status" value="1"/>
</dbReference>
<comment type="caution">
    <text evidence="6">Lacks conserved residue(s) required for the propagation of feature annotation.</text>
</comment>
<comment type="subcellular location">
    <subcellularLocation>
        <location evidence="6">Cytoplasm</location>
    </subcellularLocation>
</comment>
<keyword evidence="2 6" id="KW-0819">tRNA processing</keyword>
<dbReference type="RefSeq" id="WP_118916299.1">
    <property type="nucleotide sequence ID" value="NZ_CP032097.1"/>
</dbReference>
<gene>
    <name evidence="6 9" type="primary">tilS</name>
    <name evidence="8" type="ORF">AELL_0361</name>
    <name evidence="9" type="ORF">CP962_02080</name>
</gene>
<evidence type="ECO:0000256" key="4">
    <source>
        <dbReference type="ARBA" id="ARBA00022840"/>
    </source>
</evidence>
<comment type="similarity">
    <text evidence="6">Belongs to the tRNA(Ile)-lysidine synthase family.</text>
</comment>
<dbReference type="GO" id="GO:0006400">
    <property type="term" value="P:tRNA modification"/>
    <property type="evidence" value="ECO:0007669"/>
    <property type="project" value="UniProtKB-UniRule"/>
</dbReference>
<proteinExistence type="inferred from homology"/>
<keyword evidence="6" id="KW-0963">Cytoplasm</keyword>
<dbReference type="SUPFAM" id="SSF52402">
    <property type="entry name" value="Adenine nucleotide alpha hydrolases-like"/>
    <property type="match status" value="1"/>
</dbReference>
<evidence type="ECO:0000313" key="9">
    <source>
        <dbReference type="EMBL" id="RXI32413.1"/>
    </source>
</evidence>
<keyword evidence="10" id="KW-1185">Reference proteome</keyword>
<dbReference type="NCBIfam" id="TIGR02432">
    <property type="entry name" value="lysidine_TilS_N"/>
    <property type="match status" value="1"/>
</dbReference>
<dbReference type="GO" id="GO:0005737">
    <property type="term" value="C:cytoplasm"/>
    <property type="evidence" value="ECO:0007669"/>
    <property type="project" value="UniProtKB-SubCell"/>
</dbReference>
<dbReference type="GO" id="GO:0005524">
    <property type="term" value="F:ATP binding"/>
    <property type="evidence" value="ECO:0007669"/>
    <property type="project" value="UniProtKB-KW"/>
</dbReference>
<dbReference type="InterPro" id="IPR014729">
    <property type="entry name" value="Rossmann-like_a/b/a_fold"/>
</dbReference>
<evidence type="ECO:0000259" key="7">
    <source>
        <dbReference type="Pfam" id="PF01171"/>
    </source>
</evidence>
<feature type="domain" description="tRNA(Ile)-lysidine/2-thiocytidine synthase N-terminal" evidence="7">
    <location>
        <begin position="13"/>
        <end position="187"/>
    </location>
</feature>
<dbReference type="OrthoDB" id="5289653at2"/>